<accession>A0A2P2HXB6</accession>
<evidence type="ECO:0000256" key="1">
    <source>
        <dbReference type="ARBA" id="ARBA00004141"/>
    </source>
</evidence>
<feature type="transmembrane region" description="Helical" evidence="8">
    <location>
        <begin position="134"/>
        <end position="153"/>
    </location>
</feature>
<evidence type="ECO:0000259" key="9">
    <source>
        <dbReference type="PROSITE" id="PS50922"/>
    </source>
</evidence>
<sequence>MEWIGASSIWVPPGYTWENLTQYKDLRFPDARDLLIYPIAIAFVQFILKYAVLTPYVYISLSKHFGIISEGVSQRYQPNEKLEQLFQKYGHSVPEKIAQSAAVSLGLTERQLERWFRHRVKDVRNTVTKKFADCAWQLSYYSASCLLGIFVLYDKPWFYDVRRCWDQFPLQSVSTGVWCYYMFALGFYCLETLTHFSHPKRTDHAQLLVHHICALLLLSCTWISNTTRLGTLTILLFECNDIPLLLAKLFGYCGFYSMKDLFFVIFVFIWISTRIIIFPLFIMREALVETYFNAGAYFHIYYIVIVLLFVILAMNLMWTYSIFHVIIKRLNSDKVSDVRSSDEELTDDENERKKKR</sequence>
<feature type="transmembrane region" description="Helical" evidence="8">
    <location>
        <begin position="35"/>
        <end position="59"/>
    </location>
</feature>
<evidence type="ECO:0000256" key="4">
    <source>
        <dbReference type="ARBA" id="ARBA00022692"/>
    </source>
</evidence>
<keyword evidence="4 7" id="KW-0812">Transmembrane</keyword>
<dbReference type="PROSITE" id="PS50922">
    <property type="entry name" value="TLC"/>
    <property type="match status" value="1"/>
</dbReference>
<dbReference type="GO" id="GO:0046513">
    <property type="term" value="P:ceramide biosynthetic process"/>
    <property type="evidence" value="ECO:0007669"/>
    <property type="project" value="InterPro"/>
</dbReference>
<evidence type="ECO:0000256" key="7">
    <source>
        <dbReference type="PROSITE-ProRule" id="PRU00205"/>
    </source>
</evidence>
<feature type="transmembrane region" description="Helical" evidence="8">
    <location>
        <begin position="230"/>
        <end position="249"/>
    </location>
</feature>
<evidence type="ECO:0000256" key="6">
    <source>
        <dbReference type="ARBA" id="ARBA00023136"/>
    </source>
</evidence>
<evidence type="ECO:0000256" key="2">
    <source>
        <dbReference type="ARBA" id="ARBA00004760"/>
    </source>
</evidence>
<feature type="transmembrane region" description="Helical" evidence="8">
    <location>
        <begin position="302"/>
        <end position="327"/>
    </location>
</feature>
<dbReference type="PANTHER" id="PTHR12560">
    <property type="entry name" value="LONGEVITY ASSURANCE FACTOR 1 LAG1"/>
    <property type="match status" value="1"/>
</dbReference>
<dbReference type="InterPro" id="IPR006634">
    <property type="entry name" value="TLC-dom"/>
</dbReference>
<dbReference type="GO" id="GO:0016020">
    <property type="term" value="C:membrane"/>
    <property type="evidence" value="ECO:0007669"/>
    <property type="project" value="UniProtKB-SubCell"/>
</dbReference>
<dbReference type="InterPro" id="IPR016439">
    <property type="entry name" value="Lag1/Lac1-like"/>
</dbReference>
<dbReference type="Gene3D" id="1.10.10.60">
    <property type="entry name" value="Homeodomain-like"/>
    <property type="match status" value="1"/>
</dbReference>
<evidence type="ECO:0000256" key="8">
    <source>
        <dbReference type="SAM" id="Phobius"/>
    </source>
</evidence>
<dbReference type="PANTHER" id="PTHR12560:SF0">
    <property type="entry name" value="LD18904P"/>
    <property type="match status" value="1"/>
</dbReference>
<comment type="pathway">
    <text evidence="2">Lipid metabolism; sphingolipid metabolism.</text>
</comment>
<feature type="transmembrane region" description="Helical" evidence="8">
    <location>
        <begin position="261"/>
        <end position="282"/>
    </location>
</feature>
<feature type="transmembrane region" description="Helical" evidence="8">
    <location>
        <begin position="173"/>
        <end position="193"/>
    </location>
</feature>
<proteinExistence type="evidence at transcript level"/>
<dbReference type="EMBL" id="IACF01000659">
    <property type="protein sequence ID" value="LAB66421.1"/>
    <property type="molecule type" value="mRNA"/>
</dbReference>
<reference evidence="11" key="1">
    <citation type="submission" date="2017-11" db="EMBL/GenBank/DDBJ databases">
        <title>The sensing device of the deep-sea amphipod.</title>
        <authorList>
            <person name="Kobayashi H."/>
            <person name="Nagahama T."/>
            <person name="Arai W."/>
            <person name="Sasagawa Y."/>
            <person name="Umeda M."/>
            <person name="Hayashi T."/>
            <person name="Nikaido I."/>
            <person name="Watanabe H."/>
            <person name="Oguri K."/>
            <person name="Kitazato H."/>
            <person name="Fujioka K."/>
            <person name="Kido Y."/>
            <person name="Takami H."/>
        </authorList>
    </citation>
    <scope>NUCLEOTIDE SEQUENCE</scope>
    <source>
        <tissue evidence="11">Whole body</tissue>
    </source>
</reference>
<dbReference type="PIRSF" id="PIRSF005225">
    <property type="entry name" value="LAG1_LAC1"/>
    <property type="match status" value="1"/>
</dbReference>
<comment type="pathway">
    <text evidence="3">Sphingolipid metabolism.</text>
</comment>
<evidence type="ECO:0000256" key="3">
    <source>
        <dbReference type="ARBA" id="ARBA00004991"/>
    </source>
</evidence>
<keyword evidence="5 8" id="KW-1133">Transmembrane helix</keyword>
<dbReference type="UniPathway" id="UPA00222"/>
<dbReference type="EMBL" id="IACT01000809">
    <property type="protein sequence ID" value="LAC20188.1"/>
    <property type="molecule type" value="mRNA"/>
</dbReference>
<feature type="domain" description="TLC" evidence="9">
    <location>
        <begin position="129"/>
        <end position="331"/>
    </location>
</feature>
<name>A0A2P2HXB6_9CRUS</name>
<comment type="subcellular location">
    <subcellularLocation>
        <location evidence="1">Membrane</location>
        <topology evidence="1">Multi-pass membrane protein</topology>
    </subcellularLocation>
</comment>
<protein>
    <submittedName>
        <fullName evidence="10">Ceramide synthase 6-like</fullName>
    </submittedName>
</protein>
<feature type="transmembrane region" description="Helical" evidence="8">
    <location>
        <begin position="205"/>
        <end position="224"/>
    </location>
</feature>
<keyword evidence="6 7" id="KW-0472">Membrane</keyword>
<evidence type="ECO:0000256" key="5">
    <source>
        <dbReference type="ARBA" id="ARBA00022989"/>
    </source>
</evidence>
<dbReference type="Pfam" id="PF03798">
    <property type="entry name" value="TRAM_LAG1_CLN8"/>
    <property type="match status" value="1"/>
</dbReference>
<evidence type="ECO:0000313" key="11">
    <source>
        <dbReference type="EMBL" id="LAC20188.1"/>
    </source>
</evidence>
<dbReference type="AlphaFoldDB" id="A0A2P2HXB6"/>
<dbReference type="GO" id="GO:0050291">
    <property type="term" value="F:sphingosine N-acyltransferase activity"/>
    <property type="evidence" value="ECO:0007669"/>
    <property type="project" value="InterPro"/>
</dbReference>
<organism evidence="10">
    <name type="scientific">Hirondellea gigas</name>
    <dbReference type="NCBI Taxonomy" id="1518452"/>
    <lineage>
        <taxon>Eukaryota</taxon>
        <taxon>Metazoa</taxon>
        <taxon>Ecdysozoa</taxon>
        <taxon>Arthropoda</taxon>
        <taxon>Crustacea</taxon>
        <taxon>Multicrustacea</taxon>
        <taxon>Malacostraca</taxon>
        <taxon>Eumalacostraca</taxon>
        <taxon>Peracarida</taxon>
        <taxon>Amphipoda</taxon>
        <taxon>Amphilochidea</taxon>
        <taxon>Lysianassida</taxon>
        <taxon>Lysianassidira</taxon>
        <taxon>Lysianassoidea</taxon>
        <taxon>Lysianassidae</taxon>
        <taxon>Hirondellea</taxon>
    </lineage>
</organism>
<dbReference type="SMART" id="SM00724">
    <property type="entry name" value="TLC"/>
    <property type="match status" value="1"/>
</dbReference>
<evidence type="ECO:0000313" key="10">
    <source>
        <dbReference type="EMBL" id="LAB66421.1"/>
    </source>
</evidence>
<reference evidence="10" key="2">
    <citation type="journal article" date="2018" name="Biosci. Biotechnol. Biochem.">
        <title>Polysaccharide hydrolase of the hadal zone amphipods Hirondellea gigas.</title>
        <authorList>
            <person name="Kobayashi H."/>
            <person name="Nagahama T."/>
            <person name="Arai W."/>
            <person name="Sasagawa Y."/>
            <person name="Umeda M."/>
            <person name="Hayashi T."/>
            <person name="Nikaido I."/>
            <person name="Watanabe H."/>
            <person name="Oguri K."/>
            <person name="Kitazato H."/>
            <person name="Fujioka K."/>
            <person name="Kido Y."/>
            <person name="Takami H."/>
        </authorList>
    </citation>
    <scope>NUCLEOTIDE SEQUENCE</scope>
    <source>
        <tissue evidence="10">Whole body</tissue>
    </source>
</reference>